<dbReference type="EMBL" id="CP036426">
    <property type="protein sequence ID" value="QDV36875.1"/>
    <property type="molecule type" value="Genomic_DNA"/>
</dbReference>
<evidence type="ECO:0000313" key="1">
    <source>
        <dbReference type="EMBL" id="QDV36875.1"/>
    </source>
</evidence>
<reference evidence="1 2" key="1">
    <citation type="submission" date="2019-02" db="EMBL/GenBank/DDBJ databases">
        <title>Deep-cultivation of Planctomycetes and their phenomic and genomic characterization uncovers novel biology.</title>
        <authorList>
            <person name="Wiegand S."/>
            <person name="Jogler M."/>
            <person name="Boedeker C."/>
            <person name="Pinto D."/>
            <person name="Vollmers J."/>
            <person name="Rivas-Marin E."/>
            <person name="Kohn T."/>
            <person name="Peeters S.H."/>
            <person name="Heuer A."/>
            <person name="Rast P."/>
            <person name="Oberbeckmann S."/>
            <person name="Bunk B."/>
            <person name="Jeske O."/>
            <person name="Meyerdierks A."/>
            <person name="Storesund J.E."/>
            <person name="Kallscheuer N."/>
            <person name="Luecker S."/>
            <person name="Lage O.M."/>
            <person name="Pohl T."/>
            <person name="Merkel B.J."/>
            <person name="Hornburger P."/>
            <person name="Mueller R.-W."/>
            <person name="Bruemmer F."/>
            <person name="Labrenz M."/>
            <person name="Spormann A.M."/>
            <person name="Op den Camp H."/>
            <person name="Overmann J."/>
            <person name="Amann R."/>
            <person name="Jetten M.S.M."/>
            <person name="Mascher T."/>
            <person name="Medema M.H."/>
            <person name="Devos D.P."/>
            <person name="Kaster A.-K."/>
            <person name="Ovreas L."/>
            <person name="Rohde M."/>
            <person name="Galperin M.Y."/>
            <person name="Jogler C."/>
        </authorList>
    </citation>
    <scope>NUCLEOTIDE SEQUENCE [LARGE SCALE GENOMIC DNA]</scope>
    <source>
        <strain evidence="1 2">ElP</strain>
    </source>
</reference>
<organism evidence="1 2">
    <name type="scientific">Tautonia plasticadhaerens</name>
    <dbReference type="NCBI Taxonomy" id="2527974"/>
    <lineage>
        <taxon>Bacteria</taxon>
        <taxon>Pseudomonadati</taxon>
        <taxon>Planctomycetota</taxon>
        <taxon>Planctomycetia</taxon>
        <taxon>Isosphaerales</taxon>
        <taxon>Isosphaeraceae</taxon>
        <taxon>Tautonia</taxon>
    </lineage>
</organism>
<dbReference type="RefSeq" id="WP_145273861.1">
    <property type="nucleotide sequence ID" value="NZ_CP036426.1"/>
</dbReference>
<evidence type="ECO:0000313" key="2">
    <source>
        <dbReference type="Proteomes" id="UP000317835"/>
    </source>
</evidence>
<proteinExistence type="predicted"/>
<dbReference type="Proteomes" id="UP000317835">
    <property type="component" value="Chromosome"/>
</dbReference>
<name>A0A518H7T1_9BACT</name>
<sequence length="266" mass="29278">MTEHSQGNESADIARSVLIDVLTILGRFRDKMVVVGGWVPELYFPHSGHIGSLDVDLALNPETLPDHVYETIQRDLINNGYQSTDMTNRFIKRLPGGSEVKVDLITSETGGRGSNSHAYLQGMHVWRAHGIGLALDFHQELTITGRLPEGGVNTIRVHVPTIAAFICIKGITLSERKKPKDAYDIYFCVANYPGGPSELAKQFGSIIEHELARQGLQAIKEKFESIDSIGPVWAAQVTVEETGGSEELAQRDAFEQLQAMIKELGI</sequence>
<dbReference type="AlphaFoldDB" id="A0A518H7T1"/>
<gene>
    <name evidence="1" type="ORF">ElP_48050</name>
</gene>
<accession>A0A518H7T1</accession>
<protein>
    <submittedName>
        <fullName evidence="1">Uncharacterized protein</fullName>
    </submittedName>
</protein>
<dbReference type="KEGG" id="tpla:ElP_48050"/>
<keyword evidence="2" id="KW-1185">Reference proteome</keyword>
<dbReference type="OrthoDB" id="268769at2"/>